<dbReference type="CDD" id="cd14014">
    <property type="entry name" value="STKc_PknB_like"/>
    <property type="match status" value="1"/>
</dbReference>
<keyword evidence="4" id="KW-0547">Nucleotide-binding</keyword>
<evidence type="ECO:0000313" key="13">
    <source>
        <dbReference type="Proteomes" id="UP001500683"/>
    </source>
</evidence>
<dbReference type="GO" id="GO:0016301">
    <property type="term" value="F:kinase activity"/>
    <property type="evidence" value="ECO:0007669"/>
    <property type="project" value="UniProtKB-KW"/>
</dbReference>
<feature type="region of interest" description="Disordered" evidence="9">
    <location>
        <begin position="537"/>
        <end position="561"/>
    </location>
</feature>
<dbReference type="Gene3D" id="3.30.200.20">
    <property type="entry name" value="Phosphorylase Kinase, domain 1"/>
    <property type="match status" value="1"/>
</dbReference>
<evidence type="ECO:0000256" key="7">
    <source>
        <dbReference type="ARBA" id="ARBA00047899"/>
    </source>
</evidence>
<dbReference type="CDD" id="cd06577">
    <property type="entry name" value="PASTA_pknB"/>
    <property type="match status" value="4"/>
</dbReference>
<sequence>MDTTVADPLVGRVLDGRYRIESRVARGGMATVYVARDLRLDRVVAIKVMHANLAADDEFVARFIGEAKAAAALSHPNVVAVYDQRTDGEHVFLVMEYVPGRTLRDLLTERGRLGPRAALEIIQPVLAALSAAHRAGLVHRDVKPENVLITEDGQVKVADFGLARAESASKMTKTGLIIGTVGYLAPEQVLSGNADVRTDVYAAGVMLYELLTGELPHQGDTPLAVAYKHVNEAVPPPSGLVPGLPQQLDVLVTRATAREPAQRPQDAGQFLALVAEVHGGLPPDIDWRVEQASYGRTAVMEAPQPPPPVPGLPHGGRTAVLSPAETGPSLVPPGDHAPRRGVGATGRYVLIAIGAVAAVVLAWSVWYQTSGQYDHVPDRLIGMKVADARQALADAGLRARIAPEVYSDRVDKGEIAKADPAPGTRIAKGETVTLTPSKGRVPREVPDVRGRSLDDAKRILRDKGLQPGRESSTPSQTVAKGRVVRTNPAAGEKQSPDVPVQIVVSSGMSMPNVVGQKGDDAANRLRSMGLDVKIERRRDGRRPGDTVLSQNPEPGTGVSSGDEVTLVVNRRDCLFGEFFCDDDRGRDRGDRLPVPPVIGQSFDDAKRALKSSGFKVKIGSKLGDRVVGQNPLPGSSAQRGQEITIWG</sequence>
<evidence type="ECO:0000256" key="1">
    <source>
        <dbReference type="ARBA" id="ARBA00012513"/>
    </source>
</evidence>
<feature type="region of interest" description="Disordered" evidence="9">
    <location>
        <begin position="627"/>
        <end position="647"/>
    </location>
</feature>
<feature type="region of interest" description="Disordered" evidence="9">
    <location>
        <begin position="460"/>
        <end position="482"/>
    </location>
</feature>
<dbReference type="InterPro" id="IPR000719">
    <property type="entry name" value="Prot_kinase_dom"/>
</dbReference>
<evidence type="ECO:0000259" key="10">
    <source>
        <dbReference type="PROSITE" id="PS50011"/>
    </source>
</evidence>
<evidence type="ECO:0000256" key="3">
    <source>
        <dbReference type="ARBA" id="ARBA00022679"/>
    </source>
</evidence>
<reference evidence="13" key="1">
    <citation type="journal article" date="2019" name="Int. J. Syst. Evol. Microbiol.">
        <title>The Global Catalogue of Microorganisms (GCM) 10K type strain sequencing project: providing services to taxonomists for standard genome sequencing and annotation.</title>
        <authorList>
            <consortium name="The Broad Institute Genomics Platform"/>
            <consortium name="The Broad Institute Genome Sequencing Center for Infectious Disease"/>
            <person name="Wu L."/>
            <person name="Ma J."/>
        </authorList>
    </citation>
    <scope>NUCLEOTIDE SEQUENCE [LARGE SCALE GENOMIC DNA]</scope>
    <source>
        <strain evidence="13">JCM 16702</strain>
    </source>
</reference>
<evidence type="ECO:0000256" key="5">
    <source>
        <dbReference type="ARBA" id="ARBA00022777"/>
    </source>
</evidence>
<dbReference type="Gene3D" id="3.30.10.20">
    <property type="match status" value="4"/>
</dbReference>
<dbReference type="Proteomes" id="UP001500683">
    <property type="component" value="Unassembled WGS sequence"/>
</dbReference>
<dbReference type="SMART" id="SM00220">
    <property type="entry name" value="S_TKc"/>
    <property type="match status" value="1"/>
</dbReference>
<dbReference type="RefSeq" id="WP_344955345.1">
    <property type="nucleotide sequence ID" value="NZ_BAAAZG010000051.1"/>
</dbReference>
<dbReference type="Pfam" id="PF00069">
    <property type="entry name" value="Pkinase"/>
    <property type="match status" value="1"/>
</dbReference>
<feature type="domain" description="PASTA" evidence="11">
    <location>
        <begin position="435"/>
        <end position="506"/>
    </location>
</feature>
<dbReference type="PANTHER" id="PTHR43289:SF34">
    <property type="entry name" value="SERINE_THREONINE-PROTEIN KINASE YBDM-RELATED"/>
    <property type="match status" value="1"/>
</dbReference>
<feature type="domain" description="Protein kinase" evidence="10">
    <location>
        <begin position="18"/>
        <end position="281"/>
    </location>
</feature>
<evidence type="ECO:0000256" key="2">
    <source>
        <dbReference type="ARBA" id="ARBA00022527"/>
    </source>
</evidence>
<proteinExistence type="predicted"/>
<feature type="compositionally biased region" description="Polar residues" evidence="9">
    <location>
        <begin position="547"/>
        <end position="559"/>
    </location>
</feature>
<feature type="compositionally biased region" description="Polar residues" evidence="9">
    <location>
        <begin position="469"/>
        <end position="478"/>
    </location>
</feature>
<dbReference type="InterPro" id="IPR005543">
    <property type="entry name" value="PASTA_dom"/>
</dbReference>
<dbReference type="SMART" id="SM00740">
    <property type="entry name" value="PASTA"/>
    <property type="match status" value="4"/>
</dbReference>
<dbReference type="Gene3D" id="1.10.510.10">
    <property type="entry name" value="Transferase(Phosphotransferase) domain 1"/>
    <property type="match status" value="1"/>
</dbReference>
<protein>
    <recommendedName>
        <fullName evidence="1">non-specific serine/threonine protein kinase</fullName>
        <ecNumber evidence="1">2.7.11.1</ecNumber>
    </recommendedName>
</protein>
<dbReference type="SUPFAM" id="SSF56112">
    <property type="entry name" value="Protein kinase-like (PK-like)"/>
    <property type="match status" value="1"/>
</dbReference>
<evidence type="ECO:0000256" key="8">
    <source>
        <dbReference type="ARBA" id="ARBA00048679"/>
    </source>
</evidence>
<dbReference type="SUPFAM" id="SSF54184">
    <property type="entry name" value="Penicillin-binding protein 2x (pbp-2x), c-terminal domain"/>
    <property type="match status" value="2"/>
</dbReference>
<keyword evidence="13" id="KW-1185">Reference proteome</keyword>
<keyword evidence="6" id="KW-0067">ATP-binding</keyword>
<name>A0ABP7WPY7_9ACTN</name>
<dbReference type="NCBIfam" id="NF033483">
    <property type="entry name" value="PknB_PASTA_kin"/>
    <property type="match status" value="1"/>
</dbReference>
<accession>A0ABP7WPY7</accession>
<dbReference type="PROSITE" id="PS00108">
    <property type="entry name" value="PROTEIN_KINASE_ST"/>
    <property type="match status" value="1"/>
</dbReference>
<dbReference type="InterPro" id="IPR008271">
    <property type="entry name" value="Ser/Thr_kinase_AS"/>
</dbReference>
<keyword evidence="3" id="KW-0808">Transferase</keyword>
<feature type="domain" description="PASTA" evidence="11">
    <location>
        <begin position="507"/>
        <end position="570"/>
    </location>
</feature>
<comment type="caution">
    <text evidence="12">The sequence shown here is derived from an EMBL/GenBank/DDBJ whole genome shotgun (WGS) entry which is preliminary data.</text>
</comment>
<feature type="domain" description="PASTA" evidence="11">
    <location>
        <begin position="588"/>
        <end position="647"/>
    </location>
</feature>
<comment type="catalytic activity">
    <reaction evidence="7">
        <text>L-threonyl-[protein] + ATP = O-phospho-L-threonyl-[protein] + ADP + H(+)</text>
        <dbReference type="Rhea" id="RHEA:46608"/>
        <dbReference type="Rhea" id="RHEA-COMP:11060"/>
        <dbReference type="Rhea" id="RHEA-COMP:11605"/>
        <dbReference type="ChEBI" id="CHEBI:15378"/>
        <dbReference type="ChEBI" id="CHEBI:30013"/>
        <dbReference type="ChEBI" id="CHEBI:30616"/>
        <dbReference type="ChEBI" id="CHEBI:61977"/>
        <dbReference type="ChEBI" id="CHEBI:456216"/>
        <dbReference type="EC" id="2.7.11.1"/>
    </reaction>
</comment>
<evidence type="ECO:0000259" key="11">
    <source>
        <dbReference type="PROSITE" id="PS51178"/>
    </source>
</evidence>
<gene>
    <name evidence="12" type="primary">pknB_2</name>
    <name evidence="12" type="ORF">GCM10022214_65480</name>
</gene>
<feature type="compositionally biased region" description="Polar residues" evidence="9">
    <location>
        <begin position="632"/>
        <end position="641"/>
    </location>
</feature>
<dbReference type="PROSITE" id="PS51178">
    <property type="entry name" value="PASTA"/>
    <property type="match status" value="3"/>
</dbReference>
<keyword evidence="2" id="KW-0723">Serine/threonine-protein kinase</keyword>
<dbReference type="EC" id="2.7.11.1" evidence="1"/>
<dbReference type="EMBL" id="BAAAZG010000051">
    <property type="protein sequence ID" value="GAA4094047.1"/>
    <property type="molecule type" value="Genomic_DNA"/>
</dbReference>
<evidence type="ECO:0000256" key="6">
    <source>
        <dbReference type="ARBA" id="ARBA00022840"/>
    </source>
</evidence>
<dbReference type="PROSITE" id="PS50011">
    <property type="entry name" value="PROTEIN_KINASE_DOM"/>
    <property type="match status" value="1"/>
</dbReference>
<evidence type="ECO:0000256" key="9">
    <source>
        <dbReference type="SAM" id="MobiDB-lite"/>
    </source>
</evidence>
<dbReference type="PANTHER" id="PTHR43289">
    <property type="entry name" value="MITOGEN-ACTIVATED PROTEIN KINASE KINASE KINASE 20-RELATED"/>
    <property type="match status" value="1"/>
</dbReference>
<evidence type="ECO:0000256" key="4">
    <source>
        <dbReference type="ARBA" id="ARBA00022741"/>
    </source>
</evidence>
<dbReference type="InterPro" id="IPR011009">
    <property type="entry name" value="Kinase-like_dom_sf"/>
</dbReference>
<evidence type="ECO:0000313" key="12">
    <source>
        <dbReference type="EMBL" id="GAA4094047.1"/>
    </source>
</evidence>
<keyword evidence="5 12" id="KW-0418">Kinase</keyword>
<comment type="catalytic activity">
    <reaction evidence="8">
        <text>L-seryl-[protein] + ATP = O-phospho-L-seryl-[protein] + ADP + H(+)</text>
        <dbReference type="Rhea" id="RHEA:17989"/>
        <dbReference type="Rhea" id="RHEA-COMP:9863"/>
        <dbReference type="Rhea" id="RHEA-COMP:11604"/>
        <dbReference type="ChEBI" id="CHEBI:15378"/>
        <dbReference type="ChEBI" id="CHEBI:29999"/>
        <dbReference type="ChEBI" id="CHEBI:30616"/>
        <dbReference type="ChEBI" id="CHEBI:83421"/>
        <dbReference type="ChEBI" id="CHEBI:456216"/>
        <dbReference type="EC" id="2.7.11.1"/>
    </reaction>
</comment>
<organism evidence="12 13">
    <name type="scientific">Actinomadura miaoliensis</name>
    <dbReference type="NCBI Taxonomy" id="430685"/>
    <lineage>
        <taxon>Bacteria</taxon>
        <taxon>Bacillati</taxon>
        <taxon>Actinomycetota</taxon>
        <taxon>Actinomycetes</taxon>
        <taxon>Streptosporangiales</taxon>
        <taxon>Thermomonosporaceae</taxon>
        <taxon>Actinomadura</taxon>
    </lineage>
</organism>
<dbReference type="Pfam" id="PF03793">
    <property type="entry name" value="PASTA"/>
    <property type="match status" value="4"/>
</dbReference>